<accession>A0A100WIC5</accession>
<organism evidence="1 2">
    <name type="scientific">Mycolicibacterium canariasense</name>
    <name type="common">Mycobacterium canariasense</name>
    <dbReference type="NCBI Taxonomy" id="228230"/>
    <lineage>
        <taxon>Bacteria</taxon>
        <taxon>Bacillati</taxon>
        <taxon>Actinomycetota</taxon>
        <taxon>Actinomycetes</taxon>
        <taxon>Mycobacteriales</taxon>
        <taxon>Mycobacteriaceae</taxon>
        <taxon>Mycolicibacterium</taxon>
    </lineage>
</organism>
<dbReference type="OrthoDB" id="9965328at2"/>
<dbReference type="EMBL" id="BCSY01000111">
    <property type="protein sequence ID" value="GAS98841.1"/>
    <property type="molecule type" value="Genomic_DNA"/>
</dbReference>
<evidence type="ECO:0000313" key="2">
    <source>
        <dbReference type="Proteomes" id="UP000069443"/>
    </source>
</evidence>
<evidence type="ECO:0000313" key="1">
    <source>
        <dbReference type="EMBL" id="GAS98841.1"/>
    </source>
</evidence>
<dbReference type="AlphaFoldDB" id="A0A100WIC5"/>
<dbReference type="STRING" id="228230.RMCC_5806"/>
<reference evidence="2" key="2">
    <citation type="submission" date="2016-02" db="EMBL/GenBank/DDBJ databases">
        <title>Draft genome sequence of five rapidly growing Mycobacterium species.</title>
        <authorList>
            <person name="Katahira K."/>
            <person name="Gotou Y."/>
            <person name="Iida K."/>
            <person name="Ogura Y."/>
            <person name="Hayashi T."/>
        </authorList>
    </citation>
    <scope>NUCLEOTIDE SEQUENCE [LARGE SCALE GENOMIC DNA]</scope>
    <source>
        <strain evidence="2">JCM15298</strain>
    </source>
</reference>
<dbReference type="RefSeq" id="WP_062659606.1">
    <property type="nucleotide sequence ID" value="NZ_BCSY01000111.1"/>
</dbReference>
<gene>
    <name evidence="1" type="ORF">RMCC_5806</name>
</gene>
<keyword evidence="2" id="KW-1185">Reference proteome</keyword>
<proteinExistence type="predicted"/>
<protein>
    <submittedName>
        <fullName evidence="1">Peptidase inhibitor I9</fullName>
    </submittedName>
</protein>
<dbReference type="Proteomes" id="UP000069443">
    <property type="component" value="Unassembled WGS sequence"/>
</dbReference>
<sequence>MAAFFIKQIRVWRIMQCGNTTAWLDPGWYLHTCRPHSYTPISGWRLARHRVLWGFGRGLVDPR</sequence>
<comment type="caution">
    <text evidence="1">The sequence shown here is derived from an EMBL/GenBank/DDBJ whole genome shotgun (WGS) entry which is preliminary data.</text>
</comment>
<reference evidence="2" key="1">
    <citation type="journal article" date="2016" name="Genome Announc.">
        <title>Draft Genome Sequences of Five Rapidly Growing Mycobacterium Species, M. thermoresistibile, M. fortuitum subsp. acetamidolyticum, M. canariasense, M. brisbanense, and M. novocastrense.</title>
        <authorList>
            <person name="Katahira K."/>
            <person name="Ogura Y."/>
            <person name="Gotoh Y."/>
            <person name="Hayashi T."/>
        </authorList>
    </citation>
    <scope>NUCLEOTIDE SEQUENCE [LARGE SCALE GENOMIC DNA]</scope>
    <source>
        <strain evidence="2">JCM15298</strain>
    </source>
</reference>
<name>A0A100WIC5_MYCCR</name>